<dbReference type="SUPFAM" id="SSF52540">
    <property type="entry name" value="P-loop containing nucleoside triphosphate hydrolases"/>
    <property type="match status" value="1"/>
</dbReference>
<dbReference type="Proteomes" id="UP001344447">
    <property type="component" value="Unassembled WGS sequence"/>
</dbReference>
<sequence>MSYQQPKEQQQQKYLIPVKCVLIGPTFSGKTSLVVRLVRETFSKESQPTVGAMFLNKTYQFSTHFIKLEVI</sequence>
<evidence type="ECO:0000313" key="1">
    <source>
        <dbReference type="EMBL" id="KAK5577601.1"/>
    </source>
</evidence>
<evidence type="ECO:0000313" key="2">
    <source>
        <dbReference type="Proteomes" id="UP001344447"/>
    </source>
</evidence>
<comment type="caution">
    <text evidence="1">The sequence shown here is derived from an EMBL/GenBank/DDBJ whole genome shotgun (WGS) entry which is preliminary data.</text>
</comment>
<dbReference type="Gene3D" id="3.40.50.300">
    <property type="entry name" value="P-loop containing nucleotide triphosphate hydrolases"/>
    <property type="match status" value="1"/>
</dbReference>
<proteinExistence type="predicted"/>
<protein>
    <submittedName>
        <fullName evidence="1">Uncharacterized protein</fullName>
    </submittedName>
</protein>
<dbReference type="PROSITE" id="PS51419">
    <property type="entry name" value="RAB"/>
    <property type="match status" value="1"/>
</dbReference>
<dbReference type="EMBL" id="JAVFKY010000004">
    <property type="protein sequence ID" value="KAK5577601.1"/>
    <property type="molecule type" value="Genomic_DNA"/>
</dbReference>
<dbReference type="Pfam" id="PF00071">
    <property type="entry name" value="Ras"/>
    <property type="match status" value="1"/>
</dbReference>
<dbReference type="GO" id="GO:0003924">
    <property type="term" value="F:GTPase activity"/>
    <property type="evidence" value="ECO:0007669"/>
    <property type="project" value="InterPro"/>
</dbReference>
<organism evidence="1 2">
    <name type="scientific">Dictyostelium firmibasis</name>
    <dbReference type="NCBI Taxonomy" id="79012"/>
    <lineage>
        <taxon>Eukaryota</taxon>
        <taxon>Amoebozoa</taxon>
        <taxon>Evosea</taxon>
        <taxon>Eumycetozoa</taxon>
        <taxon>Dictyostelia</taxon>
        <taxon>Dictyosteliales</taxon>
        <taxon>Dictyosteliaceae</taxon>
        <taxon>Dictyostelium</taxon>
    </lineage>
</organism>
<dbReference type="GO" id="GO:0005525">
    <property type="term" value="F:GTP binding"/>
    <property type="evidence" value="ECO:0007669"/>
    <property type="project" value="InterPro"/>
</dbReference>
<name>A0AAN7TXF7_9MYCE</name>
<dbReference type="InterPro" id="IPR001806">
    <property type="entry name" value="Small_GTPase"/>
</dbReference>
<keyword evidence="2" id="KW-1185">Reference proteome</keyword>
<accession>A0AAN7TXF7</accession>
<dbReference type="PRINTS" id="PR00449">
    <property type="entry name" value="RASTRNSFRMNG"/>
</dbReference>
<reference evidence="1 2" key="1">
    <citation type="submission" date="2023-11" db="EMBL/GenBank/DDBJ databases">
        <title>Dfirmibasis_genome.</title>
        <authorList>
            <person name="Edelbroek B."/>
            <person name="Kjellin J."/>
            <person name="Jerlstrom-Hultqvist J."/>
            <person name="Soderbom F."/>
        </authorList>
    </citation>
    <scope>NUCLEOTIDE SEQUENCE [LARGE SCALE GENOMIC DNA]</scope>
    <source>
        <strain evidence="1 2">TNS-C-14</strain>
    </source>
</reference>
<gene>
    <name evidence="1" type="ORF">RB653_002544</name>
</gene>
<dbReference type="AlphaFoldDB" id="A0AAN7TXF7"/>
<dbReference type="InterPro" id="IPR027417">
    <property type="entry name" value="P-loop_NTPase"/>
</dbReference>